<name>A0A7N0UNN6_KALFE</name>
<dbReference type="OMA" id="CEGYDES"/>
<dbReference type="AlphaFoldDB" id="A0A7N0UNN6"/>
<dbReference type="Proteomes" id="UP000594263">
    <property type="component" value="Unplaced"/>
</dbReference>
<organism evidence="4 5">
    <name type="scientific">Kalanchoe fedtschenkoi</name>
    <name type="common">Lavender scallops</name>
    <name type="synonym">South American air plant</name>
    <dbReference type="NCBI Taxonomy" id="63787"/>
    <lineage>
        <taxon>Eukaryota</taxon>
        <taxon>Viridiplantae</taxon>
        <taxon>Streptophyta</taxon>
        <taxon>Embryophyta</taxon>
        <taxon>Tracheophyta</taxon>
        <taxon>Spermatophyta</taxon>
        <taxon>Magnoliopsida</taxon>
        <taxon>eudicotyledons</taxon>
        <taxon>Gunneridae</taxon>
        <taxon>Pentapetalae</taxon>
        <taxon>Saxifragales</taxon>
        <taxon>Crassulaceae</taxon>
        <taxon>Kalanchoe</taxon>
    </lineage>
</organism>
<feature type="region of interest" description="Disordered" evidence="1">
    <location>
        <begin position="39"/>
        <end position="65"/>
    </location>
</feature>
<dbReference type="EnsemblPlants" id="Kaladp0073s0093.1.v1.1">
    <property type="protein sequence ID" value="Kaladp0073s0093.1.v1.1"/>
    <property type="gene ID" value="Kaladp0073s0093.v1.1"/>
</dbReference>
<dbReference type="InterPro" id="IPR007320">
    <property type="entry name" value="PDCD2_C"/>
</dbReference>
<dbReference type="Pfam" id="PF04194">
    <property type="entry name" value="PDCD2_C"/>
    <property type="match status" value="1"/>
</dbReference>
<feature type="chain" id="PRO_5029649546" description="Programmed cell death protein 2 C-terminal domain-containing protein" evidence="2">
    <location>
        <begin position="25"/>
        <end position="193"/>
    </location>
</feature>
<keyword evidence="2" id="KW-0732">Signal</keyword>
<proteinExistence type="predicted"/>
<feature type="domain" description="Programmed cell death protein 2 C-terminal" evidence="3">
    <location>
        <begin position="82"/>
        <end position="184"/>
    </location>
</feature>
<dbReference type="GO" id="GO:2000200">
    <property type="term" value="P:regulation of ribosomal subunit export from nucleus"/>
    <property type="evidence" value="ECO:0007669"/>
    <property type="project" value="EnsemblPlants"/>
</dbReference>
<dbReference type="PANTHER" id="PTHR12298">
    <property type="entry name" value="PCDC2 PROGRAMMED CELL DEATH PROTEIN 2 -RELATED"/>
    <property type="match status" value="1"/>
</dbReference>
<reference evidence="4" key="1">
    <citation type="submission" date="2021-01" db="UniProtKB">
        <authorList>
            <consortium name="EnsemblPlants"/>
        </authorList>
    </citation>
    <scope>IDENTIFICATION</scope>
</reference>
<dbReference type="GO" id="GO:0005737">
    <property type="term" value="C:cytoplasm"/>
    <property type="evidence" value="ECO:0007669"/>
    <property type="project" value="InterPro"/>
</dbReference>
<evidence type="ECO:0000313" key="5">
    <source>
        <dbReference type="Proteomes" id="UP000594263"/>
    </source>
</evidence>
<sequence>MVCKLCYLTILIIQIELPEMPAAASKDLWPEKIICEGYDESESDEDSSQMKDDIDSYVPNDGLDDDSTKAFMDALEGDNDKKSWAAFQERIGKAPEQVLRYCRSPGAKPLWPMASGRPSKTVTPKCDHCGGDMSFEFQVLPQLLYYFGVQNDEDSFDWETIAVYTCQASCDGGSSYKEEFAWVQLSSQPAVKP</sequence>
<accession>A0A7N0UNN6</accession>
<protein>
    <recommendedName>
        <fullName evidence="3">Programmed cell death protein 2 C-terminal domain-containing protein</fullName>
    </recommendedName>
</protein>
<feature type="signal peptide" evidence="2">
    <location>
        <begin position="1"/>
        <end position="24"/>
    </location>
</feature>
<evidence type="ECO:0000256" key="1">
    <source>
        <dbReference type="SAM" id="MobiDB-lite"/>
    </source>
</evidence>
<evidence type="ECO:0000259" key="3">
    <source>
        <dbReference type="Pfam" id="PF04194"/>
    </source>
</evidence>
<dbReference type="Gramene" id="Kaladp0073s0093.1.v1.1">
    <property type="protein sequence ID" value="Kaladp0073s0093.1.v1.1"/>
    <property type="gene ID" value="Kaladp0073s0093.v1.1"/>
</dbReference>
<keyword evidence="5" id="KW-1185">Reference proteome</keyword>
<evidence type="ECO:0000313" key="4">
    <source>
        <dbReference type="EnsemblPlants" id="Kaladp0073s0093.1.v1.1"/>
    </source>
</evidence>
<dbReference type="PANTHER" id="PTHR12298:SF4">
    <property type="entry name" value="PROGRAMMED CELL DEATH PROTEIN 2"/>
    <property type="match status" value="1"/>
</dbReference>
<evidence type="ECO:0000256" key="2">
    <source>
        <dbReference type="SAM" id="SignalP"/>
    </source>
</evidence>